<feature type="region of interest" description="Disordered" evidence="1">
    <location>
        <begin position="128"/>
        <end position="147"/>
    </location>
</feature>
<accession>A0A4Y9L3W4</accession>
<evidence type="ECO:0000256" key="1">
    <source>
        <dbReference type="SAM" id="MobiDB-lite"/>
    </source>
</evidence>
<keyword evidence="3" id="KW-1185">Reference proteome</keyword>
<gene>
    <name evidence="2" type="ORF">E4K66_16960</name>
</gene>
<proteinExistence type="predicted"/>
<name>A0A4Y9L3W4_9BRAD</name>
<dbReference type="AlphaFoldDB" id="A0A4Y9L3W4"/>
<feature type="region of interest" description="Disordered" evidence="1">
    <location>
        <begin position="99"/>
        <end position="119"/>
    </location>
</feature>
<feature type="region of interest" description="Disordered" evidence="1">
    <location>
        <begin position="68"/>
        <end position="87"/>
    </location>
</feature>
<comment type="caution">
    <text evidence="2">The sequence shown here is derived from an EMBL/GenBank/DDBJ whole genome shotgun (WGS) entry which is preliminary data.</text>
</comment>
<sequence length="388" mass="39506">MLRRIPAVKWAFTRLRPVQHGGSIDATPAAAGVSPVIVQNVTAQAVAAQDVAAQEVAEAASTQGAEISTASGLGEAESEAAAPSAQDDAAISVIAESPPAAPTEAGAGDDSSRETPSDIGPVVEEEASAAAIETATEDAPEPAISNDPLPVAAEAVVTAETPSPVDAERDPLGAPALVVDDARASDVIVNVEPAVDAPCVTSADAEVLAQPASETDFDSGPSPDDAGAIEPAVADGVAPVAAVVAEHGPADTASVATEIAPALVLPAPERRSAPKVRARAAEPADRTALIRQRWAESGIRMWNPRLHGTGEATLNIQGSVGLLPPAPGETMPRYDKLEFKMLGGQIVCEGVIVEAPAQASQRSFTRLAEPAKLERVREPARERQAALA</sequence>
<dbReference type="OrthoDB" id="8220752at2"/>
<dbReference type="EMBL" id="SPQU01000007">
    <property type="protein sequence ID" value="TFV38105.1"/>
    <property type="molecule type" value="Genomic_DNA"/>
</dbReference>
<feature type="compositionally biased region" description="Low complexity" evidence="1">
    <location>
        <begin position="70"/>
        <end position="87"/>
    </location>
</feature>
<evidence type="ECO:0000313" key="3">
    <source>
        <dbReference type="Proteomes" id="UP000298225"/>
    </source>
</evidence>
<evidence type="ECO:0000313" key="2">
    <source>
        <dbReference type="EMBL" id="TFV38105.1"/>
    </source>
</evidence>
<reference evidence="2 3" key="1">
    <citation type="submission" date="2019-03" db="EMBL/GenBank/DDBJ databases">
        <title>Bradyrhizobium strains diversity isolated from Chamaecrista fasciculata.</title>
        <authorList>
            <person name="Urquiaga M.C.O."/>
            <person name="Hungria M."/>
            <person name="Delamuta J.R.M."/>
        </authorList>
    </citation>
    <scope>NUCLEOTIDE SEQUENCE [LARGE SCALE GENOMIC DNA]</scope>
    <source>
        <strain evidence="2 3">CNPSo 3424</strain>
    </source>
</reference>
<protein>
    <submittedName>
        <fullName evidence="2">Uncharacterized protein</fullName>
    </submittedName>
</protein>
<dbReference type="RefSeq" id="WP_135169671.1">
    <property type="nucleotide sequence ID" value="NZ_SPQU01000007.1"/>
</dbReference>
<dbReference type="Proteomes" id="UP000298225">
    <property type="component" value="Unassembled WGS sequence"/>
</dbReference>
<organism evidence="2 3">
    <name type="scientific">Bradyrhizobium frederickii</name>
    <dbReference type="NCBI Taxonomy" id="2560054"/>
    <lineage>
        <taxon>Bacteria</taxon>
        <taxon>Pseudomonadati</taxon>
        <taxon>Pseudomonadota</taxon>
        <taxon>Alphaproteobacteria</taxon>
        <taxon>Hyphomicrobiales</taxon>
        <taxon>Nitrobacteraceae</taxon>
        <taxon>Bradyrhizobium</taxon>
    </lineage>
</organism>